<reference evidence="1 2" key="1">
    <citation type="submission" date="2018-08" db="EMBL/GenBank/DDBJ databases">
        <title>A genome reference for cultivated species of the human gut microbiota.</title>
        <authorList>
            <person name="Zou Y."/>
            <person name="Xue W."/>
            <person name="Luo G."/>
        </authorList>
    </citation>
    <scope>NUCLEOTIDE SEQUENCE [LARGE SCALE GENOMIC DNA]</scope>
    <source>
        <strain evidence="1 2">AF26-4BH</strain>
    </source>
</reference>
<accession>A0A3E3IC34</accession>
<dbReference type="OrthoDB" id="2061368at2"/>
<dbReference type="Proteomes" id="UP000261166">
    <property type="component" value="Unassembled WGS sequence"/>
</dbReference>
<sequence length="218" mass="25481">MSLKDKETKELISEWVALDKQRKVNAKKANQIKAELQARGLAYIDDHNERYVKFYGDTGTCSVTDAMSLDVLNVDKLKELLTPGLFDSKVTVTVKPSYEYDKKLEQALKAIFTGDYRLETMEHFLYDWKPEPDTKQKKLLMKKLKGDYEKDRQVLEAVLGKPEDENYDVELFYIHQIKNGELIRAFLPEEGLDFMLREIRKVIMVETKVAIKLDYEED</sequence>
<gene>
    <name evidence="1" type="ORF">DWY69_27200</name>
</gene>
<dbReference type="RefSeq" id="WP_025489409.1">
    <property type="nucleotide sequence ID" value="NZ_JBKVAZ010000010.1"/>
</dbReference>
<name>A0A3E3IC34_9FIRM</name>
<dbReference type="AlphaFoldDB" id="A0A3E3IC34"/>
<protein>
    <submittedName>
        <fullName evidence="1">Uncharacterized protein</fullName>
    </submittedName>
</protein>
<evidence type="ECO:0000313" key="2">
    <source>
        <dbReference type="Proteomes" id="UP000261166"/>
    </source>
</evidence>
<dbReference type="EMBL" id="QVLU01000039">
    <property type="protein sequence ID" value="RGE64551.1"/>
    <property type="molecule type" value="Genomic_DNA"/>
</dbReference>
<evidence type="ECO:0000313" key="1">
    <source>
        <dbReference type="EMBL" id="RGE64551.1"/>
    </source>
</evidence>
<organism evidence="1 2">
    <name type="scientific">Eisenbergiella massiliensis</name>
    <dbReference type="NCBI Taxonomy" id="1720294"/>
    <lineage>
        <taxon>Bacteria</taxon>
        <taxon>Bacillati</taxon>
        <taxon>Bacillota</taxon>
        <taxon>Clostridia</taxon>
        <taxon>Lachnospirales</taxon>
        <taxon>Lachnospiraceae</taxon>
        <taxon>Eisenbergiella</taxon>
    </lineage>
</organism>
<comment type="caution">
    <text evidence="1">The sequence shown here is derived from an EMBL/GenBank/DDBJ whole genome shotgun (WGS) entry which is preliminary data.</text>
</comment>
<proteinExistence type="predicted"/>